<dbReference type="Proteomes" id="UP000199306">
    <property type="component" value="Unassembled WGS sequence"/>
</dbReference>
<feature type="domain" description="MacB-like periplasmic core" evidence="8">
    <location>
        <begin position="444"/>
        <end position="610"/>
    </location>
</feature>
<feature type="transmembrane region" description="Helical" evidence="6">
    <location>
        <begin position="431"/>
        <end position="456"/>
    </location>
</feature>
<evidence type="ECO:0000256" key="1">
    <source>
        <dbReference type="ARBA" id="ARBA00004651"/>
    </source>
</evidence>
<gene>
    <name evidence="9" type="ORF">SAMN04515674_11422</name>
</gene>
<comment type="subcellular location">
    <subcellularLocation>
        <location evidence="1">Cell membrane</location>
        <topology evidence="1">Multi-pass membrane protein</topology>
    </subcellularLocation>
</comment>
<accession>A0A1I5X9Y6</accession>
<dbReference type="GO" id="GO:0022857">
    <property type="term" value="F:transmembrane transporter activity"/>
    <property type="evidence" value="ECO:0007669"/>
    <property type="project" value="TreeGrafter"/>
</dbReference>
<keyword evidence="5 6" id="KW-0472">Membrane</keyword>
<keyword evidence="4 6" id="KW-1133">Transmembrane helix</keyword>
<dbReference type="InterPro" id="IPR003838">
    <property type="entry name" value="ABC3_permease_C"/>
</dbReference>
<dbReference type="GO" id="GO:0005886">
    <property type="term" value="C:plasma membrane"/>
    <property type="evidence" value="ECO:0007669"/>
    <property type="project" value="UniProtKB-SubCell"/>
</dbReference>
<dbReference type="InterPro" id="IPR050250">
    <property type="entry name" value="Macrolide_Exporter_MacB"/>
</dbReference>
<evidence type="ECO:0000256" key="6">
    <source>
        <dbReference type="SAM" id="Phobius"/>
    </source>
</evidence>
<dbReference type="EMBL" id="FOXH01000014">
    <property type="protein sequence ID" value="SFQ28793.1"/>
    <property type="molecule type" value="Genomic_DNA"/>
</dbReference>
<evidence type="ECO:0000256" key="2">
    <source>
        <dbReference type="ARBA" id="ARBA00022475"/>
    </source>
</evidence>
<feature type="transmembrane region" description="Helical" evidence="6">
    <location>
        <begin position="21"/>
        <end position="41"/>
    </location>
</feature>
<organism evidence="9 10">
    <name type="scientific">Pseudarcicella hirudinis</name>
    <dbReference type="NCBI Taxonomy" id="1079859"/>
    <lineage>
        <taxon>Bacteria</taxon>
        <taxon>Pseudomonadati</taxon>
        <taxon>Bacteroidota</taxon>
        <taxon>Cytophagia</taxon>
        <taxon>Cytophagales</taxon>
        <taxon>Flectobacillaceae</taxon>
        <taxon>Pseudarcicella</taxon>
    </lineage>
</organism>
<dbReference type="OrthoDB" id="5933722at2"/>
<dbReference type="PANTHER" id="PTHR30572:SF18">
    <property type="entry name" value="ABC-TYPE MACROLIDE FAMILY EXPORT SYSTEM PERMEASE COMPONENT 2"/>
    <property type="match status" value="1"/>
</dbReference>
<feature type="transmembrane region" description="Helical" evidence="6">
    <location>
        <begin position="735"/>
        <end position="755"/>
    </location>
</feature>
<feature type="transmembrane region" description="Helical" evidence="6">
    <location>
        <begin position="344"/>
        <end position="367"/>
    </location>
</feature>
<evidence type="ECO:0000256" key="3">
    <source>
        <dbReference type="ARBA" id="ARBA00022692"/>
    </source>
</evidence>
<evidence type="ECO:0000313" key="10">
    <source>
        <dbReference type="Proteomes" id="UP000199306"/>
    </source>
</evidence>
<feature type="domain" description="ABC3 transporter permease C-terminal" evidence="7">
    <location>
        <begin position="299"/>
        <end position="414"/>
    </location>
</feature>
<dbReference type="AlphaFoldDB" id="A0A1I5X9Y6"/>
<feature type="domain" description="MacB-like periplasmic core" evidence="8">
    <location>
        <begin position="20"/>
        <end position="236"/>
    </location>
</feature>
<keyword evidence="2" id="KW-1003">Cell membrane</keyword>
<proteinExistence type="predicted"/>
<dbReference type="PANTHER" id="PTHR30572">
    <property type="entry name" value="MEMBRANE COMPONENT OF TRANSPORTER-RELATED"/>
    <property type="match status" value="1"/>
</dbReference>
<evidence type="ECO:0000259" key="7">
    <source>
        <dbReference type="Pfam" id="PF02687"/>
    </source>
</evidence>
<keyword evidence="3 6" id="KW-0812">Transmembrane</keyword>
<evidence type="ECO:0000259" key="8">
    <source>
        <dbReference type="Pfam" id="PF12704"/>
    </source>
</evidence>
<feature type="transmembrane region" description="Helical" evidence="6">
    <location>
        <begin position="293"/>
        <end position="315"/>
    </location>
</feature>
<evidence type="ECO:0000256" key="4">
    <source>
        <dbReference type="ARBA" id="ARBA00022989"/>
    </source>
</evidence>
<evidence type="ECO:0000256" key="5">
    <source>
        <dbReference type="ARBA" id="ARBA00023136"/>
    </source>
</evidence>
<dbReference type="STRING" id="1079859.SAMN04515674_11422"/>
<sequence>MIKNYLKIAIRNLKRNKVFSAINVIGLSIGIATCLIIMLFVKDELSYDRFNEKADKIVRVVFKASINGGKIAEATVMPPTAQVLLQDFPEVKEATRIQTSGTPTIEYREKSFREGALGFADANFFEVFSIPMLQGNAKTALSQPNSMVITEEFAHKYFGDENPIGKVLNIKSWKTLYKVTGVIEKMPSNSHFHFDMLGSLVSNPDAKSSSWMSSGYFTYLVLQDGYDYKKLEAKLPQTVEKYMGPQIKQAMGVSISQFQKKGNKLGLFLQPLTDIHLKSDMTGELEANGDIRYVYIFGAIAIFMLIIACINFTNLSTAEASKRAREVGVRKVLGSVKYELIRQFLLESIVLTSIALVLAIALVQIALPTFNELSGKHLSIDIKEHYLLLLSLIPFGLLVGILAGSYPAFFLSSFKPVEVLKGKFSTGRGSISLRSGLVVFQFFISVSLIVGTIVVYQQLSYIQHKKLGYEKDQLLVLKGTWALGKNEDVLRKELLKDPRVANVTTSGYKPAGDTDSNNSMAYAENDDTQMMRTLEYHIDDQYIPTMGMQMVSGRNFSKEFPTDSTGIIINESAAKAFGWGVNAVGHNITRLKNNDGLKIRYHVIGVVKNFHFKSLHESITPLLMVMESSPGLIVKVKTKDVSGLLNNIKKQWAAFNVDQPFSYAFMDEDFNNMYKVEQKTGTILGIFAALTIFVACLGLFGLATFTAEQRTKEIGIRKVLGADIPQIIGLLSKDFLKLILIACVMAFPLSYWTMSKWLQDFAYRIDISWLVFIVAGVSSAIIASLTISYQAIKAALANPVKTLRTE</sequence>
<dbReference type="InterPro" id="IPR025857">
    <property type="entry name" value="MacB_PCD"/>
</dbReference>
<feature type="transmembrane region" description="Helical" evidence="6">
    <location>
        <begin position="387"/>
        <end position="411"/>
    </location>
</feature>
<reference evidence="9 10" key="1">
    <citation type="submission" date="2016-10" db="EMBL/GenBank/DDBJ databases">
        <authorList>
            <person name="de Groot N.N."/>
        </authorList>
    </citation>
    <scope>NUCLEOTIDE SEQUENCE [LARGE SCALE GENOMIC DNA]</scope>
    <source>
        <strain evidence="10">E92,LMG 26720,CCM 7988</strain>
    </source>
</reference>
<name>A0A1I5X9Y6_9BACT</name>
<protein>
    <submittedName>
        <fullName evidence="9">Putative ABC transport system permease protein</fullName>
    </submittedName>
</protein>
<evidence type="ECO:0000313" key="9">
    <source>
        <dbReference type="EMBL" id="SFQ28793.1"/>
    </source>
</evidence>
<dbReference type="Pfam" id="PF12704">
    <property type="entry name" value="MacB_PCD"/>
    <property type="match status" value="2"/>
</dbReference>
<keyword evidence="10" id="KW-1185">Reference proteome</keyword>
<dbReference type="RefSeq" id="WP_092018895.1">
    <property type="nucleotide sequence ID" value="NZ_FOXH01000014.1"/>
</dbReference>
<feature type="domain" description="ABC3 transporter permease C-terminal" evidence="7">
    <location>
        <begin position="686"/>
        <end position="796"/>
    </location>
</feature>
<feature type="transmembrane region" description="Helical" evidence="6">
    <location>
        <begin position="767"/>
        <end position="787"/>
    </location>
</feature>
<dbReference type="Pfam" id="PF02687">
    <property type="entry name" value="FtsX"/>
    <property type="match status" value="2"/>
</dbReference>
<feature type="transmembrane region" description="Helical" evidence="6">
    <location>
        <begin position="683"/>
        <end position="707"/>
    </location>
</feature>